<evidence type="ECO:0000313" key="1">
    <source>
        <dbReference type="EMBL" id="ROQ93345.1"/>
    </source>
</evidence>
<accession>A0A3N1UQE9</accession>
<evidence type="ECO:0000313" key="2">
    <source>
        <dbReference type="Proteomes" id="UP000276223"/>
    </source>
</evidence>
<dbReference type="AlphaFoldDB" id="A0A3N1UQE9"/>
<dbReference type="Proteomes" id="UP000276223">
    <property type="component" value="Unassembled WGS sequence"/>
</dbReference>
<organism evidence="1 2">
    <name type="scientific">Desulfosoma caldarium</name>
    <dbReference type="NCBI Taxonomy" id="610254"/>
    <lineage>
        <taxon>Bacteria</taxon>
        <taxon>Pseudomonadati</taxon>
        <taxon>Thermodesulfobacteriota</taxon>
        <taxon>Syntrophobacteria</taxon>
        <taxon>Syntrophobacterales</taxon>
        <taxon>Syntrophobacteraceae</taxon>
        <taxon>Desulfosoma</taxon>
    </lineage>
</organism>
<gene>
    <name evidence="1" type="ORF">EDC27_1360</name>
</gene>
<dbReference type="EMBL" id="RJVA01000011">
    <property type="protein sequence ID" value="ROQ93345.1"/>
    <property type="molecule type" value="Genomic_DNA"/>
</dbReference>
<proteinExistence type="predicted"/>
<comment type="caution">
    <text evidence="1">The sequence shown here is derived from an EMBL/GenBank/DDBJ whole genome shotgun (WGS) entry which is preliminary data.</text>
</comment>
<protein>
    <submittedName>
        <fullName evidence="1">Uncharacterized protein</fullName>
    </submittedName>
</protein>
<reference evidence="1 2" key="1">
    <citation type="submission" date="2018-11" db="EMBL/GenBank/DDBJ databases">
        <title>Genomic Encyclopedia of Type Strains, Phase IV (KMG-IV): sequencing the most valuable type-strain genomes for metagenomic binning, comparative biology and taxonomic classification.</title>
        <authorList>
            <person name="Goeker M."/>
        </authorList>
    </citation>
    <scope>NUCLEOTIDE SEQUENCE [LARGE SCALE GENOMIC DNA]</scope>
    <source>
        <strain evidence="1 2">DSM 22027</strain>
    </source>
</reference>
<keyword evidence="2" id="KW-1185">Reference proteome</keyword>
<sequence>MRYRLTEKVAVSYKGCDLHREGSATMGQARGQFYGAYFLRGITVG</sequence>
<name>A0A3N1UQE9_9BACT</name>